<evidence type="ECO:0000313" key="10">
    <source>
        <dbReference type="Proteomes" id="UP001152320"/>
    </source>
</evidence>
<dbReference type="Pfam" id="PF14937">
    <property type="entry name" value="DUF4500"/>
    <property type="match status" value="1"/>
</dbReference>
<evidence type="ECO:0000256" key="7">
    <source>
        <dbReference type="SAM" id="MobiDB-lite"/>
    </source>
</evidence>
<comment type="similarity">
    <text evidence="2">Belongs to the SMIM8 family.</text>
</comment>
<dbReference type="PANTHER" id="PTHR14274">
    <property type="entry name" value="SMALL INTEGRAL MEMBRANE PROTEIN 8"/>
    <property type="match status" value="1"/>
</dbReference>
<keyword evidence="10" id="KW-1185">Reference proteome</keyword>
<dbReference type="AlphaFoldDB" id="A0A9Q1BI40"/>
<keyword evidence="6 8" id="KW-0472">Membrane</keyword>
<reference evidence="9" key="1">
    <citation type="submission" date="2021-10" db="EMBL/GenBank/DDBJ databases">
        <title>Tropical sea cucumber genome reveals ecological adaptation and Cuvierian tubules defense mechanism.</title>
        <authorList>
            <person name="Chen T."/>
        </authorList>
    </citation>
    <scope>NUCLEOTIDE SEQUENCE</scope>
    <source>
        <strain evidence="9">Nanhai2018</strain>
        <tissue evidence="9">Muscle</tissue>
    </source>
</reference>
<proteinExistence type="inferred from homology"/>
<feature type="compositionally biased region" description="Polar residues" evidence="7">
    <location>
        <begin position="1"/>
        <end position="12"/>
    </location>
</feature>
<evidence type="ECO:0000256" key="5">
    <source>
        <dbReference type="ARBA" id="ARBA00022989"/>
    </source>
</evidence>
<organism evidence="9 10">
    <name type="scientific">Holothuria leucospilota</name>
    <name type="common">Black long sea cucumber</name>
    <name type="synonym">Mertensiothuria leucospilota</name>
    <dbReference type="NCBI Taxonomy" id="206669"/>
    <lineage>
        <taxon>Eukaryota</taxon>
        <taxon>Metazoa</taxon>
        <taxon>Echinodermata</taxon>
        <taxon>Eleutherozoa</taxon>
        <taxon>Echinozoa</taxon>
        <taxon>Holothuroidea</taxon>
        <taxon>Aspidochirotacea</taxon>
        <taxon>Aspidochirotida</taxon>
        <taxon>Holothuriidae</taxon>
        <taxon>Holothuria</taxon>
    </lineage>
</organism>
<evidence type="ECO:0000256" key="1">
    <source>
        <dbReference type="ARBA" id="ARBA00004167"/>
    </source>
</evidence>
<name>A0A9Q1BI40_HOLLE</name>
<evidence type="ECO:0000256" key="4">
    <source>
        <dbReference type="ARBA" id="ARBA00022692"/>
    </source>
</evidence>
<comment type="subcellular location">
    <subcellularLocation>
        <location evidence="1">Membrane</location>
        <topology evidence="1">Single-pass membrane protein</topology>
    </subcellularLocation>
</comment>
<keyword evidence="4 8" id="KW-0812">Transmembrane</keyword>
<evidence type="ECO:0000313" key="9">
    <source>
        <dbReference type="EMBL" id="KAJ8026284.1"/>
    </source>
</evidence>
<sequence>MGSQESKVTNPAQDVGKVEKGKKVSTNHQTGLRGAQTTTLFRAVNFELFVKPNKVVMAFGLIAMTGCVAYLAYLNAVKENKKDQMMYEQYFEDGSTIMRKKKTKWD</sequence>
<dbReference type="Proteomes" id="UP001152320">
    <property type="component" value="Chromosome 17"/>
</dbReference>
<dbReference type="PANTHER" id="PTHR14274:SF1">
    <property type="entry name" value="SMALL INTEGRAL MEMBRANE PROTEIN 8"/>
    <property type="match status" value="1"/>
</dbReference>
<evidence type="ECO:0000256" key="8">
    <source>
        <dbReference type="SAM" id="Phobius"/>
    </source>
</evidence>
<dbReference type="InterPro" id="IPR026686">
    <property type="entry name" value="UPF0708"/>
</dbReference>
<dbReference type="EMBL" id="JAIZAY010000017">
    <property type="protein sequence ID" value="KAJ8026284.1"/>
    <property type="molecule type" value="Genomic_DNA"/>
</dbReference>
<keyword evidence="5 8" id="KW-1133">Transmembrane helix</keyword>
<dbReference type="GO" id="GO:0016020">
    <property type="term" value="C:membrane"/>
    <property type="evidence" value="ECO:0007669"/>
    <property type="project" value="UniProtKB-SubCell"/>
</dbReference>
<feature type="transmembrane region" description="Helical" evidence="8">
    <location>
        <begin position="55"/>
        <end position="76"/>
    </location>
</feature>
<evidence type="ECO:0000256" key="2">
    <source>
        <dbReference type="ARBA" id="ARBA00009328"/>
    </source>
</evidence>
<evidence type="ECO:0000256" key="6">
    <source>
        <dbReference type="ARBA" id="ARBA00023136"/>
    </source>
</evidence>
<gene>
    <name evidence="9" type="ORF">HOLleu_34087</name>
</gene>
<feature type="region of interest" description="Disordered" evidence="7">
    <location>
        <begin position="1"/>
        <end position="31"/>
    </location>
</feature>
<evidence type="ECO:0000256" key="3">
    <source>
        <dbReference type="ARBA" id="ARBA00014451"/>
    </source>
</evidence>
<comment type="caution">
    <text evidence="9">The sequence shown here is derived from an EMBL/GenBank/DDBJ whole genome shotgun (WGS) entry which is preliminary data.</text>
</comment>
<dbReference type="OrthoDB" id="1880105at2759"/>
<accession>A0A9Q1BI40</accession>
<protein>
    <recommendedName>
        <fullName evidence="3">Small integral membrane protein 8</fullName>
    </recommendedName>
</protein>